<protein>
    <recommendedName>
        <fullName evidence="8">RxLR effector protein</fullName>
    </recommendedName>
</protein>
<evidence type="ECO:0000256" key="1">
    <source>
        <dbReference type="SAM" id="SignalP"/>
    </source>
</evidence>
<evidence type="ECO:0000313" key="3">
    <source>
        <dbReference type="EMBL" id="KAE9115372.1"/>
    </source>
</evidence>
<dbReference type="EMBL" id="QXFX01000446">
    <property type="protein sequence ID" value="KAE9115372.1"/>
    <property type="molecule type" value="Genomic_DNA"/>
</dbReference>
<dbReference type="EMBL" id="QXFZ01000465">
    <property type="protein sequence ID" value="KAE9115337.1"/>
    <property type="molecule type" value="Genomic_DNA"/>
</dbReference>
<evidence type="ECO:0000313" key="5">
    <source>
        <dbReference type="Proteomes" id="UP000440732"/>
    </source>
</evidence>
<reference evidence="5 6" key="1">
    <citation type="submission" date="2018-08" db="EMBL/GenBank/DDBJ databases">
        <title>Genomic investigation of the strawberry pathogen Phytophthora fragariae indicates pathogenicity is determined by transcriptional variation in three key races.</title>
        <authorList>
            <person name="Adams T.M."/>
            <person name="Armitage A.D."/>
            <person name="Sobczyk M.K."/>
            <person name="Bates H.J."/>
            <person name="Dunwell J.M."/>
            <person name="Nellist C.F."/>
            <person name="Harrison R.J."/>
        </authorList>
    </citation>
    <scope>NUCLEOTIDE SEQUENCE [LARGE SCALE GENOMIC DNA]</scope>
    <source>
        <strain evidence="4 5">NOV-5</strain>
        <strain evidence="2 6">NOV-71</strain>
        <strain evidence="3 7">ONT-3</strain>
    </source>
</reference>
<evidence type="ECO:0000313" key="6">
    <source>
        <dbReference type="Proteomes" id="UP000441208"/>
    </source>
</evidence>
<dbReference type="EMBL" id="QXGA01001167">
    <property type="protein sequence ID" value="KAE9126922.1"/>
    <property type="molecule type" value="Genomic_DNA"/>
</dbReference>
<organism evidence="4 5">
    <name type="scientific">Phytophthora fragariae</name>
    <dbReference type="NCBI Taxonomy" id="53985"/>
    <lineage>
        <taxon>Eukaryota</taxon>
        <taxon>Sar</taxon>
        <taxon>Stramenopiles</taxon>
        <taxon>Oomycota</taxon>
        <taxon>Peronosporomycetes</taxon>
        <taxon>Peronosporales</taxon>
        <taxon>Peronosporaceae</taxon>
        <taxon>Phytophthora</taxon>
    </lineage>
</organism>
<gene>
    <name evidence="4" type="ORF">PF006_g16613</name>
    <name evidence="2" type="ORF">PF007_g10061</name>
    <name evidence="3" type="ORF">PF010_g9359</name>
</gene>
<accession>A0A6A3TAR7</accession>
<evidence type="ECO:0000313" key="4">
    <source>
        <dbReference type="EMBL" id="KAE9126922.1"/>
    </source>
</evidence>
<evidence type="ECO:0008006" key="8">
    <source>
        <dbReference type="Google" id="ProtNLM"/>
    </source>
</evidence>
<dbReference type="Proteomes" id="UP000440732">
    <property type="component" value="Unassembled WGS sequence"/>
</dbReference>
<sequence length="53" mass="5720">MKICIACILTSLISVFSGPKVMSQARPGLAPEHRRCHLTAAQQPSHLPTSVHV</sequence>
<name>A0A6A3TAR7_9STRA</name>
<dbReference type="Proteomes" id="UP000488956">
    <property type="component" value="Unassembled WGS sequence"/>
</dbReference>
<dbReference type="Proteomes" id="UP000441208">
    <property type="component" value="Unassembled WGS sequence"/>
</dbReference>
<evidence type="ECO:0000313" key="2">
    <source>
        <dbReference type="EMBL" id="KAE9115337.1"/>
    </source>
</evidence>
<evidence type="ECO:0000313" key="7">
    <source>
        <dbReference type="Proteomes" id="UP000488956"/>
    </source>
</evidence>
<proteinExistence type="predicted"/>
<dbReference type="AlphaFoldDB" id="A0A6A3TAR7"/>
<comment type="caution">
    <text evidence="4">The sequence shown here is derived from an EMBL/GenBank/DDBJ whole genome shotgun (WGS) entry which is preliminary data.</text>
</comment>
<feature type="signal peptide" evidence="1">
    <location>
        <begin position="1"/>
        <end position="23"/>
    </location>
</feature>
<keyword evidence="1" id="KW-0732">Signal</keyword>
<feature type="chain" id="PRO_5036166101" description="RxLR effector protein" evidence="1">
    <location>
        <begin position="24"/>
        <end position="53"/>
    </location>
</feature>